<keyword evidence="2" id="KW-1185">Reference proteome</keyword>
<dbReference type="RefSeq" id="WP_161675914.1">
    <property type="nucleotide sequence ID" value="NZ_JAABLP010000002.1"/>
</dbReference>
<proteinExistence type="predicted"/>
<dbReference type="AlphaFoldDB" id="A0A7X5F0N6"/>
<organism evidence="1 2">
    <name type="scientific">Pannonibacter tanglangensis</name>
    <dbReference type="NCBI Taxonomy" id="2750084"/>
    <lineage>
        <taxon>Bacteria</taxon>
        <taxon>Pseudomonadati</taxon>
        <taxon>Pseudomonadota</taxon>
        <taxon>Alphaproteobacteria</taxon>
        <taxon>Hyphomicrobiales</taxon>
        <taxon>Stappiaceae</taxon>
        <taxon>Pannonibacter</taxon>
    </lineage>
</organism>
<evidence type="ECO:0000313" key="1">
    <source>
        <dbReference type="EMBL" id="NBN77603.1"/>
    </source>
</evidence>
<sequence>MKKSFVSPFGTPAVRLLVLLTAAVGFLVGLTVALGVWCVFSPTSLALVVLARLDVGAEGLDDWQVQAVAGILILLFALWLQALAALKDLVETSLDPGHVPISLLRFSYRRALQFSVAGVVWSVVAQMPLAALLTDDDRFLLMRFGELTLLSVLLFAFAVLSFRLVLASRRETRAAAASRSLSL</sequence>
<name>A0A7X5F0N6_9HYPH</name>
<dbReference type="EMBL" id="JAABLQ010000001">
    <property type="protein sequence ID" value="NBN77603.1"/>
    <property type="molecule type" value="Genomic_DNA"/>
</dbReference>
<dbReference type="Proteomes" id="UP000586722">
    <property type="component" value="Unassembled WGS sequence"/>
</dbReference>
<reference evidence="2" key="1">
    <citation type="submission" date="2020-01" db="EMBL/GenBank/DDBJ databases">
        <authorList>
            <person name="Fang Y."/>
            <person name="Sun R."/>
            <person name="Nie L."/>
            <person name="He J."/>
            <person name="Hao L."/>
            <person name="Wang L."/>
            <person name="Su S."/>
            <person name="Lv E."/>
            <person name="Zhang Z."/>
            <person name="Xie R."/>
            <person name="Liu H."/>
        </authorList>
    </citation>
    <scope>NUCLEOTIDE SEQUENCE [LARGE SCALE GENOMIC DNA]</scope>
    <source>
        <strain evidence="2">XCT-53</strain>
    </source>
</reference>
<evidence type="ECO:0000313" key="2">
    <source>
        <dbReference type="Proteomes" id="UP000586722"/>
    </source>
</evidence>
<accession>A0A7X5F0N6</accession>
<comment type="caution">
    <text evidence="1">The sequence shown here is derived from an EMBL/GenBank/DDBJ whole genome shotgun (WGS) entry which is preliminary data.</text>
</comment>
<gene>
    <name evidence="1" type="ORF">GWI72_04900</name>
</gene>
<protein>
    <submittedName>
        <fullName evidence="1">Uncharacterized protein</fullName>
    </submittedName>
</protein>